<dbReference type="Proteomes" id="UP001472677">
    <property type="component" value="Unassembled WGS sequence"/>
</dbReference>
<dbReference type="PROSITE" id="PS51456">
    <property type="entry name" value="MYOSIN_MOTOR"/>
    <property type="match status" value="1"/>
</dbReference>
<keyword evidence="2" id="KW-0067">ATP-binding</keyword>
<evidence type="ECO:0000256" key="3">
    <source>
        <dbReference type="ARBA" id="ARBA00023203"/>
    </source>
</evidence>
<evidence type="ECO:0000256" key="4">
    <source>
        <dbReference type="PROSITE-ProRule" id="PRU00782"/>
    </source>
</evidence>
<dbReference type="SUPFAM" id="SSF52540">
    <property type="entry name" value="P-loop containing nucleoside triphosphate hydrolases"/>
    <property type="match status" value="1"/>
</dbReference>
<keyword evidence="4" id="KW-0518">Myosin</keyword>
<name>A0ABR2DTC6_9ROSI</name>
<evidence type="ECO:0000313" key="7">
    <source>
        <dbReference type="EMBL" id="KAK8545671.1"/>
    </source>
</evidence>
<comment type="similarity">
    <text evidence="4">Belongs to the TRAFAC class myosin-kinesin ATPase superfamily. Myosin family.</text>
</comment>
<evidence type="ECO:0000259" key="6">
    <source>
        <dbReference type="PROSITE" id="PS51456"/>
    </source>
</evidence>
<evidence type="ECO:0000256" key="1">
    <source>
        <dbReference type="ARBA" id="ARBA00022741"/>
    </source>
</evidence>
<organism evidence="7 8">
    <name type="scientific">Hibiscus sabdariffa</name>
    <name type="common">roselle</name>
    <dbReference type="NCBI Taxonomy" id="183260"/>
    <lineage>
        <taxon>Eukaryota</taxon>
        <taxon>Viridiplantae</taxon>
        <taxon>Streptophyta</taxon>
        <taxon>Embryophyta</taxon>
        <taxon>Tracheophyta</taxon>
        <taxon>Spermatophyta</taxon>
        <taxon>Magnoliopsida</taxon>
        <taxon>eudicotyledons</taxon>
        <taxon>Gunneridae</taxon>
        <taxon>Pentapetalae</taxon>
        <taxon>rosids</taxon>
        <taxon>malvids</taxon>
        <taxon>Malvales</taxon>
        <taxon>Malvaceae</taxon>
        <taxon>Malvoideae</taxon>
        <taxon>Hibiscus</taxon>
    </lineage>
</organism>
<gene>
    <name evidence="7" type="ORF">V6N12_026500</name>
</gene>
<feature type="compositionally biased region" description="Basic and acidic residues" evidence="5">
    <location>
        <begin position="1"/>
        <end position="15"/>
    </location>
</feature>
<evidence type="ECO:0000256" key="2">
    <source>
        <dbReference type="ARBA" id="ARBA00022840"/>
    </source>
</evidence>
<dbReference type="InterPro" id="IPR027417">
    <property type="entry name" value="P-loop_NTPase"/>
</dbReference>
<feature type="region of interest" description="Disordered" evidence="5">
    <location>
        <begin position="1"/>
        <end position="31"/>
    </location>
</feature>
<feature type="domain" description="Myosin motor" evidence="6">
    <location>
        <begin position="1"/>
        <end position="168"/>
    </location>
</feature>
<sequence>MLDSLRQRDGDETPKDLPPALPSRPQSKARVISGRWTAQPIFNVDGEDGDVEDRVKRNTLWGNKRRKDGNVDSPSPYNLEEETRVLEENDNIGYFIEKKNSFEQLCINYANERLQQYFNRHLLKLEQEIGALEDMRKQALPTGVAKTIVPIDEMKNAHMPFPWNYEPE</sequence>
<proteinExistence type="inferred from homology"/>
<evidence type="ECO:0000313" key="8">
    <source>
        <dbReference type="Proteomes" id="UP001472677"/>
    </source>
</evidence>
<evidence type="ECO:0000256" key="5">
    <source>
        <dbReference type="SAM" id="MobiDB-lite"/>
    </source>
</evidence>
<reference evidence="7 8" key="1">
    <citation type="journal article" date="2024" name="G3 (Bethesda)">
        <title>Genome assembly of Hibiscus sabdariffa L. provides insights into metabolisms of medicinal natural products.</title>
        <authorList>
            <person name="Kim T."/>
        </authorList>
    </citation>
    <scope>NUCLEOTIDE SEQUENCE [LARGE SCALE GENOMIC DNA]</scope>
    <source>
        <strain evidence="7">TK-2024</strain>
        <tissue evidence="7">Old leaves</tissue>
    </source>
</reference>
<dbReference type="Pfam" id="PF00063">
    <property type="entry name" value="Myosin_head"/>
    <property type="match status" value="1"/>
</dbReference>
<dbReference type="Gene3D" id="1.20.58.530">
    <property type="match status" value="1"/>
</dbReference>
<dbReference type="PANTHER" id="PTHR13140">
    <property type="entry name" value="MYOSIN"/>
    <property type="match status" value="1"/>
</dbReference>
<dbReference type="InterPro" id="IPR001609">
    <property type="entry name" value="Myosin_head_motor_dom-like"/>
</dbReference>
<keyword evidence="1" id="KW-0547">Nucleotide-binding</keyword>
<accession>A0ABR2DTC6</accession>
<keyword evidence="3 4" id="KW-0009">Actin-binding</keyword>
<keyword evidence="4" id="KW-0505">Motor protein</keyword>
<protein>
    <recommendedName>
        <fullName evidence="6">Myosin motor domain-containing protein</fullName>
    </recommendedName>
</protein>
<dbReference type="PANTHER" id="PTHR13140:SF706">
    <property type="entry name" value="DILUTE CLASS UNCONVENTIONAL MYOSIN, ISOFORM C"/>
    <property type="match status" value="1"/>
</dbReference>
<dbReference type="EMBL" id="JBBPBM010000023">
    <property type="protein sequence ID" value="KAK8545671.1"/>
    <property type="molecule type" value="Genomic_DNA"/>
</dbReference>
<comment type="caution">
    <text evidence="7">The sequence shown here is derived from an EMBL/GenBank/DDBJ whole genome shotgun (WGS) entry which is preliminary data.</text>
</comment>
<keyword evidence="8" id="KW-1185">Reference proteome</keyword>
<comment type="caution">
    <text evidence="4">Lacks conserved residue(s) required for the propagation of feature annotation.</text>
</comment>